<dbReference type="CDD" id="cd00130">
    <property type="entry name" value="PAS"/>
    <property type="match status" value="3"/>
</dbReference>
<evidence type="ECO:0000256" key="8">
    <source>
        <dbReference type="ARBA" id="ARBA00022643"/>
    </source>
</evidence>
<evidence type="ECO:0000256" key="15">
    <source>
        <dbReference type="ARBA" id="ARBA00023026"/>
    </source>
</evidence>
<dbReference type="SMART" id="SM00086">
    <property type="entry name" value="PAC"/>
    <property type="match status" value="3"/>
</dbReference>
<dbReference type="InterPro" id="IPR001610">
    <property type="entry name" value="PAC"/>
</dbReference>
<dbReference type="InterPro" id="IPR029016">
    <property type="entry name" value="GAF-like_dom_sf"/>
</dbReference>
<feature type="domain" description="PAS" evidence="19">
    <location>
        <begin position="363"/>
        <end position="433"/>
    </location>
</feature>
<dbReference type="SUPFAM" id="SSF55781">
    <property type="entry name" value="GAF domain-like"/>
    <property type="match status" value="1"/>
</dbReference>
<keyword evidence="10" id="KW-0677">Repeat</keyword>
<dbReference type="GO" id="GO:0005524">
    <property type="term" value="F:ATP binding"/>
    <property type="evidence" value="ECO:0007669"/>
    <property type="project" value="UniProtKB-KW"/>
</dbReference>
<keyword evidence="5" id="KW-0597">Phosphoprotein</keyword>
<dbReference type="InterPro" id="IPR000700">
    <property type="entry name" value="PAS-assoc_C"/>
</dbReference>
<sequence length="815" mass="91706">MPKSKRPATEAPEVVSDQDRDGTSGALAPPTANKSAASEGDAARRIADLEQRLRDKETALRVANGKLTMALEIAKLSAWDRNLQTEEMTGSTSFKPSLGLEPDAILTHEQLEQMFHPADLERIRQAISFGVKTKTHFNVEHRFIKPDGRIVRVQVKGGAIYDENGEPAHLFGVFQDITERERIKEEINQAQKRQEFLLNLNDQLRSLDDPDAIMEATAQSLGRFLKVDCAGYGEVDETRGMILVEREWSKGVIGNEGRAYRLYDFLPTMMAELKQGRPIFVEDIRNDPRAENPAVQAAYSTINARSALAVPLHKDQKLTAILYMHSADPRAWSVDDLSLAEDVAERTWTAVEKARAEMGLRETDARFRLIAESLPALVWILNPRTELIYANERWVTYSGPSREDALGHSWMSAIHPDDMVRMNEELVPVVAQHTAYETEARYRSHEGVYRWHLIQGAPIHSSTGEFKGWVGTSVDIHDLKKTEEALRKSEEQLRLALQAAKMGDWSWDSITNLISQSDRACEIIGTPLGSRITPEELRRRTHPADLPRTIKAKEEAMKAWQPYSIQYRMRRFNDDAEVWIASQGQTTLAEDGTLVTSGIVQDITESKQAEERQHLLIRELHHRVKNTLATVQAIVGSTARTASSIDEFYQGFVGRIVSLARTHNLLTEDLWQKAALEVLVQTELGPYEDEARNRISIDGPHVELPSEAAVPIGMAIHELTTNAAKHGALSTFGGQVDVRWKIVQQERPMLHFTWVERGGPRVSTPTRQGFGSRLLQRVLATQLQADVSMEFLEEGFRFSMTLPIPNVPPLFNPNP</sequence>
<evidence type="ECO:0000256" key="10">
    <source>
        <dbReference type="ARBA" id="ARBA00022737"/>
    </source>
</evidence>
<dbReference type="InterPro" id="IPR013655">
    <property type="entry name" value="PAS_fold_3"/>
</dbReference>
<evidence type="ECO:0000256" key="17">
    <source>
        <dbReference type="SAM" id="Coils"/>
    </source>
</evidence>
<keyword evidence="16" id="KW-0675">Receptor</keyword>
<feature type="region of interest" description="Disordered" evidence="18">
    <location>
        <begin position="1"/>
        <end position="42"/>
    </location>
</feature>
<dbReference type="Gene3D" id="3.30.450.40">
    <property type="match status" value="1"/>
</dbReference>
<dbReference type="SMART" id="SM00911">
    <property type="entry name" value="HWE_HK"/>
    <property type="match status" value="1"/>
</dbReference>
<keyword evidence="8" id="KW-0288">FMN</keyword>
<feature type="domain" description="PAC" evidence="20">
    <location>
        <begin position="436"/>
        <end position="488"/>
    </location>
</feature>
<keyword evidence="7" id="KW-0285">Flavoprotein</keyword>
<evidence type="ECO:0000256" key="7">
    <source>
        <dbReference type="ARBA" id="ARBA00022630"/>
    </source>
</evidence>
<evidence type="ECO:0000259" key="19">
    <source>
        <dbReference type="PROSITE" id="PS50112"/>
    </source>
</evidence>
<evidence type="ECO:0000256" key="5">
    <source>
        <dbReference type="ARBA" id="ARBA00022553"/>
    </source>
</evidence>
<dbReference type="EMBL" id="CP016616">
    <property type="protein sequence ID" value="ANY77623.1"/>
    <property type="molecule type" value="Genomic_DNA"/>
</dbReference>
<keyword evidence="11" id="KW-0547">Nucleotide-binding</keyword>
<evidence type="ECO:0000256" key="13">
    <source>
        <dbReference type="ARBA" id="ARBA00022840"/>
    </source>
</evidence>
<dbReference type="PROSITE" id="PS50113">
    <property type="entry name" value="PAC"/>
    <property type="match status" value="3"/>
</dbReference>
<keyword evidence="12" id="KW-0418">Kinase</keyword>
<feature type="coiled-coil region" evidence="17">
    <location>
        <begin position="180"/>
        <end position="207"/>
    </location>
</feature>
<evidence type="ECO:0000256" key="12">
    <source>
        <dbReference type="ARBA" id="ARBA00022777"/>
    </source>
</evidence>
<dbReference type="PROSITE" id="PS50112">
    <property type="entry name" value="PAS"/>
    <property type="match status" value="1"/>
</dbReference>
<keyword evidence="14" id="KW-0157">Chromophore</keyword>
<organism evidence="21">
    <name type="scientific">Microvirga ossetica</name>
    <dbReference type="NCBI Taxonomy" id="1882682"/>
    <lineage>
        <taxon>Bacteria</taxon>
        <taxon>Pseudomonadati</taxon>
        <taxon>Pseudomonadota</taxon>
        <taxon>Alphaproteobacteria</taxon>
        <taxon>Hyphomicrobiales</taxon>
        <taxon>Methylobacteriaceae</taxon>
        <taxon>Microvirga</taxon>
    </lineage>
</organism>
<keyword evidence="4" id="KW-0600">Photoreceptor protein</keyword>
<dbReference type="NCBIfam" id="TIGR00229">
    <property type="entry name" value="sensory_box"/>
    <property type="match status" value="2"/>
</dbReference>
<dbReference type="InterPro" id="IPR035965">
    <property type="entry name" value="PAS-like_dom_sf"/>
</dbReference>
<keyword evidence="13" id="KW-0067">ATP-binding</keyword>
<dbReference type="PANTHER" id="PTHR41523:SF7">
    <property type="entry name" value="HISTIDINE KINASE"/>
    <property type="match status" value="1"/>
</dbReference>
<feature type="domain" description="PAC" evidence="20">
    <location>
        <begin position="137"/>
        <end position="189"/>
    </location>
</feature>
<evidence type="ECO:0000313" key="21">
    <source>
        <dbReference type="EMBL" id="ANY77623.1"/>
    </source>
</evidence>
<evidence type="ECO:0000256" key="18">
    <source>
        <dbReference type="SAM" id="MobiDB-lite"/>
    </source>
</evidence>
<evidence type="ECO:0000256" key="1">
    <source>
        <dbReference type="ARBA" id="ARBA00000085"/>
    </source>
</evidence>
<keyword evidence="9" id="KW-0808">Transferase</keyword>
<dbReference type="Gene3D" id="3.30.450.20">
    <property type="entry name" value="PAS domain"/>
    <property type="match status" value="3"/>
</dbReference>
<evidence type="ECO:0000256" key="3">
    <source>
        <dbReference type="ARBA" id="ARBA00021740"/>
    </source>
</evidence>
<dbReference type="AlphaFoldDB" id="A0A1B2ECC5"/>
<evidence type="ECO:0000256" key="2">
    <source>
        <dbReference type="ARBA" id="ARBA00012438"/>
    </source>
</evidence>
<dbReference type="InterPro" id="IPR003018">
    <property type="entry name" value="GAF"/>
</dbReference>
<dbReference type="SMART" id="SM00091">
    <property type="entry name" value="PAS"/>
    <property type="match status" value="3"/>
</dbReference>
<evidence type="ECO:0000256" key="9">
    <source>
        <dbReference type="ARBA" id="ARBA00022679"/>
    </source>
</evidence>
<dbReference type="PANTHER" id="PTHR41523">
    <property type="entry name" value="TWO-COMPONENT SYSTEM SENSOR PROTEIN"/>
    <property type="match status" value="1"/>
</dbReference>
<dbReference type="SUPFAM" id="SSF55785">
    <property type="entry name" value="PYP-like sensor domain (PAS domain)"/>
    <property type="match status" value="3"/>
</dbReference>
<keyword evidence="15" id="KW-0843">Virulence</keyword>
<dbReference type="InterPro" id="IPR036890">
    <property type="entry name" value="HATPase_C_sf"/>
</dbReference>
<dbReference type="Pfam" id="PF08447">
    <property type="entry name" value="PAS_3"/>
    <property type="match status" value="3"/>
</dbReference>
<dbReference type="InterPro" id="IPR000014">
    <property type="entry name" value="PAS"/>
</dbReference>
<reference evidence="21" key="1">
    <citation type="submission" date="2016-07" db="EMBL/GenBank/DDBJ databases">
        <title>Microvirga ossetica sp. nov. a new species of rhizobia isolated from root nodules of the legume species Vicia alpestris Steven originated from North Ossetia region in the Caucasus.</title>
        <authorList>
            <person name="Safronova V.I."/>
            <person name="Kuznetsova I.G."/>
            <person name="Sazanova A.L."/>
            <person name="Belimov A."/>
            <person name="Andronov E."/>
            <person name="Osledkin Y.S."/>
            <person name="Onishchuk O.P."/>
            <person name="Kurchak O.N."/>
            <person name="Shaposhnikov A.I."/>
            <person name="Willems A."/>
            <person name="Tikhonovich I.A."/>
        </authorList>
    </citation>
    <scope>NUCLEOTIDE SEQUENCE [LARGE SCALE GENOMIC DNA]</scope>
    <source>
        <strain evidence="21">V5/3M</strain>
    </source>
</reference>
<evidence type="ECO:0000259" key="20">
    <source>
        <dbReference type="PROSITE" id="PS50113"/>
    </source>
</evidence>
<dbReference type="SMART" id="SM00065">
    <property type="entry name" value="GAF"/>
    <property type="match status" value="1"/>
</dbReference>
<evidence type="ECO:0000256" key="16">
    <source>
        <dbReference type="ARBA" id="ARBA00023170"/>
    </source>
</evidence>
<evidence type="ECO:0000256" key="4">
    <source>
        <dbReference type="ARBA" id="ARBA00022543"/>
    </source>
</evidence>
<dbReference type="Pfam" id="PF07536">
    <property type="entry name" value="HWE_HK"/>
    <property type="match status" value="1"/>
</dbReference>
<dbReference type="Pfam" id="PF01590">
    <property type="entry name" value="GAF"/>
    <property type="match status" value="1"/>
</dbReference>
<dbReference type="FunFam" id="3.30.450.20:FF:000099">
    <property type="entry name" value="Sensory box sensor histidine kinase"/>
    <property type="match status" value="1"/>
</dbReference>
<dbReference type="EC" id="2.7.13.3" evidence="2"/>
<dbReference type="Gene3D" id="3.30.565.10">
    <property type="entry name" value="Histidine kinase-like ATPase, C-terminal domain"/>
    <property type="match status" value="1"/>
</dbReference>
<protein>
    <recommendedName>
        <fullName evidence="3">Blue-light-activated histidine kinase</fullName>
        <ecNumber evidence="2">2.7.13.3</ecNumber>
    </recommendedName>
</protein>
<dbReference type="Gene3D" id="2.10.70.100">
    <property type="match status" value="2"/>
</dbReference>
<evidence type="ECO:0000256" key="14">
    <source>
        <dbReference type="ARBA" id="ARBA00022991"/>
    </source>
</evidence>
<dbReference type="KEGG" id="moc:BB934_04730"/>
<dbReference type="GO" id="GO:0009881">
    <property type="term" value="F:photoreceptor activity"/>
    <property type="evidence" value="ECO:0007669"/>
    <property type="project" value="UniProtKB-KW"/>
</dbReference>
<dbReference type="InterPro" id="IPR011102">
    <property type="entry name" value="Sig_transdc_His_kinase_HWE"/>
</dbReference>
<comment type="catalytic activity">
    <reaction evidence="1">
        <text>ATP + protein L-histidine = ADP + protein N-phospho-L-histidine.</text>
        <dbReference type="EC" id="2.7.13.3"/>
    </reaction>
</comment>
<gene>
    <name evidence="21" type="ORF">BB934_04730</name>
</gene>
<keyword evidence="6" id="KW-0716">Sensory transduction</keyword>
<accession>A0A1B2ECC5</accession>
<feature type="domain" description="PAC" evidence="20">
    <location>
        <begin position="563"/>
        <end position="615"/>
    </location>
</feature>
<keyword evidence="17" id="KW-0175">Coiled coil</keyword>
<proteinExistence type="predicted"/>
<dbReference type="GO" id="GO:0004673">
    <property type="term" value="F:protein histidine kinase activity"/>
    <property type="evidence" value="ECO:0007669"/>
    <property type="project" value="UniProtKB-EC"/>
</dbReference>
<evidence type="ECO:0000256" key="6">
    <source>
        <dbReference type="ARBA" id="ARBA00022606"/>
    </source>
</evidence>
<evidence type="ECO:0000256" key="11">
    <source>
        <dbReference type="ARBA" id="ARBA00022741"/>
    </source>
</evidence>
<name>A0A1B2ECC5_9HYPH</name>